<comment type="caution">
    <text evidence="1">The sequence shown here is derived from an EMBL/GenBank/DDBJ whole genome shotgun (WGS) entry which is preliminary data.</text>
</comment>
<protein>
    <submittedName>
        <fullName evidence="1">Uncharacterized protein</fullName>
    </submittedName>
</protein>
<dbReference type="AlphaFoldDB" id="A0A645GE86"/>
<organism evidence="1">
    <name type="scientific">bioreactor metagenome</name>
    <dbReference type="NCBI Taxonomy" id="1076179"/>
    <lineage>
        <taxon>unclassified sequences</taxon>
        <taxon>metagenomes</taxon>
        <taxon>ecological metagenomes</taxon>
    </lineage>
</organism>
<accession>A0A645GE86</accession>
<proteinExistence type="predicted"/>
<reference evidence="1" key="1">
    <citation type="submission" date="2019-08" db="EMBL/GenBank/DDBJ databases">
        <authorList>
            <person name="Kucharzyk K."/>
            <person name="Murdoch R.W."/>
            <person name="Higgins S."/>
            <person name="Loffler F."/>
        </authorList>
    </citation>
    <scope>NUCLEOTIDE SEQUENCE</scope>
</reference>
<name>A0A645GE86_9ZZZZ</name>
<gene>
    <name evidence="1" type="ORF">SDC9_169496</name>
</gene>
<evidence type="ECO:0000313" key="1">
    <source>
        <dbReference type="EMBL" id="MPN22113.1"/>
    </source>
</evidence>
<sequence>MDALIACVRRGVNDGFVELDTIYEENAEIGDEALLEIGGDMAMVCSVYAMFFKSEFFKGEEEYRFVFSPLRTDRGGQPRFRILKQIFLPYIMVELDGFATPIPLTSVTVGAKNNSDIAVRGMRSFLMGQGLDNIPVTLSDIPLRY</sequence>
<dbReference type="EMBL" id="VSSQ01070276">
    <property type="protein sequence ID" value="MPN22113.1"/>
    <property type="molecule type" value="Genomic_DNA"/>
</dbReference>